<protein>
    <submittedName>
        <fullName evidence="1">Uncharacterized protein</fullName>
    </submittedName>
</protein>
<evidence type="ECO:0000313" key="1">
    <source>
        <dbReference type="EMBL" id="KAG2315368.1"/>
    </source>
</evidence>
<comment type="caution">
    <text evidence="1">The sequence shown here is derived from an EMBL/GenBank/DDBJ whole genome shotgun (WGS) entry which is preliminary data.</text>
</comment>
<keyword evidence="2" id="KW-1185">Reference proteome</keyword>
<sequence>MNCSLGSQFGALFHLRIAVLELAKLVHSLLSRRLVTIRLYELGSCLRQATTVFSLEFETSRSEMLA</sequence>
<gene>
    <name evidence="1" type="ORF">Bca52824_018490</name>
</gene>
<dbReference type="EMBL" id="JAAMPC010000004">
    <property type="protein sequence ID" value="KAG2315368.1"/>
    <property type="molecule type" value="Genomic_DNA"/>
</dbReference>
<reference evidence="1 2" key="1">
    <citation type="submission" date="2020-02" db="EMBL/GenBank/DDBJ databases">
        <authorList>
            <person name="Ma Q."/>
            <person name="Huang Y."/>
            <person name="Song X."/>
            <person name="Pei D."/>
        </authorList>
    </citation>
    <scope>NUCLEOTIDE SEQUENCE [LARGE SCALE GENOMIC DNA]</scope>
    <source>
        <strain evidence="1">Sxm20200214</strain>
        <tissue evidence="1">Leaf</tissue>
    </source>
</reference>
<evidence type="ECO:0000313" key="2">
    <source>
        <dbReference type="Proteomes" id="UP000886595"/>
    </source>
</evidence>
<organism evidence="1 2">
    <name type="scientific">Brassica carinata</name>
    <name type="common">Ethiopian mustard</name>
    <name type="synonym">Abyssinian cabbage</name>
    <dbReference type="NCBI Taxonomy" id="52824"/>
    <lineage>
        <taxon>Eukaryota</taxon>
        <taxon>Viridiplantae</taxon>
        <taxon>Streptophyta</taxon>
        <taxon>Embryophyta</taxon>
        <taxon>Tracheophyta</taxon>
        <taxon>Spermatophyta</taxon>
        <taxon>Magnoliopsida</taxon>
        <taxon>eudicotyledons</taxon>
        <taxon>Gunneridae</taxon>
        <taxon>Pentapetalae</taxon>
        <taxon>rosids</taxon>
        <taxon>malvids</taxon>
        <taxon>Brassicales</taxon>
        <taxon>Brassicaceae</taxon>
        <taxon>Brassiceae</taxon>
        <taxon>Brassica</taxon>
    </lineage>
</organism>
<name>A0A8X8AYM8_BRACI</name>
<proteinExistence type="predicted"/>
<accession>A0A8X8AYM8</accession>
<dbReference type="AlphaFoldDB" id="A0A8X8AYM8"/>
<dbReference type="Proteomes" id="UP000886595">
    <property type="component" value="Unassembled WGS sequence"/>
</dbReference>